<reference evidence="9" key="2">
    <citation type="submission" date="2019-06" db="EMBL/GenBank/DDBJ databases">
        <title>Genomics analysis of Aphanomyces spp. identifies a new class of oomycete effector associated with host adaptation.</title>
        <authorList>
            <person name="Gaulin E."/>
        </authorList>
    </citation>
    <scope>NUCLEOTIDE SEQUENCE</scope>
    <source>
        <strain evidence="9">CBS 578.67</strain>
    </source>
</reference>
<name>A0A485KVI4_9STRA</name>
<dbReference type="Pfam" id="PF13637">
    <property type="entry name" value="Ank_4"/>
    <property type="match status" value="1"/>
</dbReference>
<keyword evidence="2" id="KW-0106">Calcium</keyword>
<dbReference type="InterPro" id="IPR018247">
    <property type="entry name" value="EF_Hand_1_Ca_BS"/>
</dbReference>
<dbReference type="Gene3D" id="1.10.510.10">
    <property type="entry name" value="Transferase(Phosphotransferase) domain 1"/>
    <property type="match status" value="1"/>
</dbReference>
<feature type="repeat" description="ANK" evidence="5">
    <location>
        <begin position="318"/>
        <end position="350"/>
    </location>
</feature>
<dbReference type="SUPFAM" id="SSF47473">
    <property type="entry name" value="EF-hand"/>
    <property type="match status" value="1"/>
</dbReference>
<feature type="domain" description="EF-hand" evidence="8">
    <location>
        <begin position="589"/>
        <end position="624"/>
    </location>
</feature>
<evidence type="ECO:0000256" key="2">
    <source>
        <dbReference type="ARBA" id="ARBA00022837"/>
    </source>
</evidence>
<dbReference type="InterPro" id="IPR002048">
    <property type="entry name" value="EF_hand_dom"/>
</dbReference>
<reference evidence="10 11" key="1">
    <citation type="submission" date="2019-03" db="EMBL/GenBank/DDBJ databases">
        <authorList>
            <person name="Gaulin E."/>
            <person name="Dumas B."/>
        </authorList>
    </citation>
    <scope>NUCLEOTIDE SEQUENCE [LARGE SCALE GENOMIC DNA]</scope>
    <source>
        <strain evidence="10">CBS 568.67</strain>
    </source>
</reference>
<feature type="domain" description="Protein kinase" evidence="7">
    <location>
        <begin position="598"/>
        <end position="922"/>
    </location>
</feature>
<dbReference type="Pfam" id="PF00023">
    <property type="entry name" value="Ank"/>
    <property type="match status" value="1"/>
</dbReference>
<feature type="compositionally biased region" description="Polar residues" evidence="6">
    <location>
        <begin position="1222"/>
        <end position="1243"/>
    </location>
</feature>
<dbReference type="GO" id="GO:0004672">
    <property type="term" value="F:protein kinase activity"/>
    <property type="evidence" value="ECO:0007669"/>
    <property type="project" value="InterPro"/>
</dbReference>
<dbReference type="EMBL" id="VJMH01005369">
    <property type="protein sequence ID" value="KAF0696832.1"/>
    <property type="molecule type" value="Genomic_DNA"/>
</dbReference>
<dbReference type="SUPFAM" id="SSF56112">
    <property type="entry name" value="Protein kinase-like (PK-like)"/>
    <property type="match status" value="1"/>
</dbReference>
<dbReference type="InterPro" id="IPR000719">
    <property type="entry name" value="Prot_kinase_dom"/>
</dbReference>
<feature type="region of interest" description="Disordered" evidence="6">
    <location>
        <begin position="1221"/>
        <end position="1243"/>
    </location>
</feature>
<dbReference type="Pfam" id="PF00069">
    <property type="entry name" value="Pkinase"/>
    <property type="match status" value="2"/>
</dbReference>
<dbReference type="InterPro" id="IPR002110">
    <property type="entry name" value="Ankyrin_rpt"/>
</dbReference>
<evidence type="ECO:0000256" key="1">
    <source>
        <dbReference type="ARBA" id="ARBA00022737"/>
    </source>
</evidence>
<dbReference type="Gene3D" id="1.10.238.10">
    <property type="entry name" value="EF-hand"/>
    <property type="match status" value="1"/>
</dbReference>
<evidence type="ECO:0000256" key="5">
    <source>
        <dbReference type="PROSITE-ProRule" id="PRU00023"/>
    </source>
</evidence>
<dbReference type="PROSITE" id="PS00018">
    <property type="entry name" value="EF_HAND_1"/>
    <property type="match status" value="1"/>
</dbReference>
<evidence type="ECO:0000256" key="6">
    <source>
        <dbReference type="SAM" id="MobiDB-lite"/>
    </source>
</evidence>
<keyword evidence="1" id="KW-0677">Repeat</keyword>
<dbReference type="SMART" id="SM00220">
    <property type="entry name" value="S_TKc"/>
    <property type="match status" value="1"/>
</dbReference>
<feature type="compositionally biased region" description="Basic and acidic residues" evidence="6">
    <location>
        <begin position="10"/>
        <end position="21"/>
    </location>
</feature>
<keyword evidence="11" id="KW-1185">Reference proteome</keyword>
<dbReference type="PROSITE" id="PS50088">
    <property type="entry name" value="ANK_REPEAT"/>
    <property type="match status" value="3"/>
</dbReference>
<organism evidence="10 11">
    <name type="scientific">Aphanomyces stellatus</name>
    <dbReference type="NCBI Taxonomy" id="120398"/>
    <lineage>
        <taxon>Eukaryota</taxon>
        <taxon>Sar</taxon>
        <taxon>Stramenopiles</taxon>
        <taxon>Oomycota</taxon>
        <taxon>Saprolegniomycetes</taxon>
        <taxon>Saprolegniales</taxon>
        <taxon>Verrucalvaceae</taxon>
        <taxon>Aphanomyces</taxon>
    </lineage>
</organism>
<evidence type="ECO:0000259" key="8">
    <source>
        <dbReference type="PROSITE" id="PS50222"/>
    </source>
</evidence>
<comment type="similarity">
    <text evidence="4">Belongs to the protein kinase superfamily. Ser/Thr protein kinase family. CDPK subfamily.</text>
</comment>
<dbReference type="OrthoDB" id="193242at2759"/>
<dbReference type="Pfam" id="PF12796">
    <property type="entry name" value="Ank_2"/>
    <property type="match status" value="2"/>
</dbReference>
<dbReference type="InterPro" id="IPR011009">
    <property type="entry name" value="Kinase-like_dom_sf"/>
</dbReference>
<dbReference type="Proteomes" id="UP000332933">
    <property type="component" value="Unassembled WGS sequence"/>
</dbReference>
<protein>
    <submittedName>
        <fullName evidence="10">Aste57867_12433 protein</fullName>
    </submittedName>
</protein>
<dbReference type="PANTHER" id="PTHR24198:SF165">
    <property type="entry name" value="ANKYRIN REPEAT-CONTAINING PROTEIN-RELATED"/>
    <property type="match status" value="1"/>
</dbReference>
<dbReference type="SMART" id="SM00248">
    <property type="entry name" value="ANK"/>
    <property type="match status" value="8"/>
</dbReference>
<evidence type="ECO:0000313" key="11">
    <source>
        <dbReference type="Proteomes" id="UP000332933"/>
    </source>
</evidence>
<accession>A0A485KVI4</accession>
<feature type="repeat" description="ANK" evidence="5">
    <location>
        <begin position="147"/>
        <end position="179"/>
    </location>
</feature>
<gene>
    <name evidence="10" type="primary">Aste57867_12433</name>
    <name evidence="9" type="ORF">As57867_012387</name>
    <name evidence="10" type="ORF">ASTE57867_12433</name>
</gene>
<keyword evidence="3 5" id="KW-0040">ANK repeat</keyword>
<dbReference type="GO" id="GO:0005509">
    <property type="term" value="F:calcium ion binding"/>
    <property type="evidence" value="ECO:0007669"/>
    <property type="project" value="InterPro"/>
</dbReference>
<dbReference type="Gene3D" id="1.25.40.20">
    <property type="entry name" value="Ankyrin repeat-containing domain"/>
    <property type="match status" value="3"/>
</dbReference>
<dbReference type="InterPro" id="IPR036770">
    <property type="entry name" value="Ankyrin_rpt-contain_sf"/>
</dbReference>
<evidence type="ECO:0000259" key="7">
    <source>
        <dbReference type="PROSITE" id="PS50011"/>
    </source>
</evidence>
<dbReference type="PROSITE" id="PS50222">
    <property type="entry name" value="EF_HAND_2"/>
    <property type="match status" value="1"/>
</dbReference>
<evidence type="ECO:0000256" key="4">
    <source>
        <dbReference type="ARBA" id="ARBA00024334"/>
    </source>
</evidence>
<dbReference type="GO" id="GO:0005524">
    <property type="term" value="F:ATP binding"/>
    <property type="evidence" value="ECO:0007669"/>
    <property type="project" value="InterPro"/>
</dbReference>
<dbReference type="AlphaFoldDB" id="A0A485KVI4"/>
<evidence type="ECO:0000256" key="3">
    <source>
        <dbReference type="ARBA" id="ARBA00023043"/>
    </source>
</evidence>
<proteinExistence type="inferred from homology"/>
<feature type="compositionally biased region" description="Basic and acidic residues" evidence="6">
    <location>
        <begin position="39"/>
        <end position="53"/>
    </location>
</feature>
<dbReference type="PROSITE" id="PS50297">
    <property type="entry name" value="ANK_REP_REGION"/>
    <property type="match status" value="3"/>
</dbReference>
<dbReference type="PANTHER" id="PTHR24198">
    <property type="entry name" value="ANKYRIN REPEAT AND PROTEIN KINASE DOMAIN-CONTAINING PROTEIN"/>
    <property type="match status" value="1"/>
</dbReference>
<evidence type="ECO:0000313" key="9">
    <source>
        <dbReference type="EMBL" id="KAF0696832.1"/>
    </source>
</evidence>
<dbReference type="SUPFAM" id="SSF48403">
    <property type="entry name" value="Ankyrin repeat"/>
    <property type="match status" value="1"/>
</dbReference>
<feature type="repeat" description="ANK" evidence="5">
    <location>
        <begin position="250"/>
        <end position="283"/>
    </location>
</feature>
<dbReference type="PROSITE" id="PS50011">
    <property type="entry name" value="PROTEIN_KINASE_DOM"/>
    <property type="match status" value="1"/>
</dbReference>
<evidence type="ECO:0000313" key="10">
    <source>
        <dbReference type="EMBL" id="VFT89284.1"/>
    </source>
</evidence>
<sequence>MGNANGTELETPRTDPEHPTGRETIGPEDTVERAEEDIAQSKRLEQNPLDQRRPTPAMDTAPAINAPINPAMTVRRLLDAVKADKLEQVRALMSDEFCDINAIGEIVHDRKVMKHTALTLASLLGHLDVVRLLLTHAKILVNLPGEGNGTSLHFACRSGHGEIAIALLHLNANPNAMDQHQMTPLQYACKSGNLTAVHALLRCENINVNSQNKTGTTPLHEACRGREGGLEMVSALLECADIFVNPIDRNQETPFHLACIAGNVNTVLALLENNCVDVNAVDLHSKTGLLYASEYCKLEIVRVLVNHGTTDVNKTDDDGYTALHVAAQAGSTDIVEALLDSASIAVNRENNNKMSALDVAILETYYETAEMILRTPTCICNRIYNGPKERQRKVSEVVQNSKREQKLLLECMDKHLTYEAAMKLLLLDLPVELNDGHLVTRSSYSYSWTTFMDVSRAVSSKIRIQVVQSILAAQEFSSVTEEFLHEMVFAKDQHGREVIQITDQETRKYLYDLLFFCGRYQIFGGPPVHVSNTAVVVMAYDHGICEQVFDNHAQEKDGLKFLNEKDFVKCSEILGRLNADQTSNQKKQRHSDLWKKEFQLWDKDNSGSMEKDEFLRYCAQYFGGKLKVAMKFMRNKEEYDREHLMRKRIGHDHKFVLQLLPSIPQAAFQEHTKKLNINGEMPMTDFQHVLVMPSADRSLEDIYLKERPDEIKTKSLLQDVLHGLAYLHDNHLVHADLKKLNVLRVQSQIKLIDFDAAVRNEMPLGAKFSSGILPPEMFYELANENDNSLYKEYWGEQVNEVKKSSKKLKKSASTYVVKAFKQNQLEGLPYELEKAKPSIDMWSFGCMMYQMIGGSELVPTDINQNVVSDSMVTAATWTDETLHQRIDTHIAHESAKELLKKLLVVDPLKRLSAKDVLEHRFFTGKDSHDEIKSALEFIHEKHKVVSDQADKLSALLKESDDHRRNAFEETKKKVQDLGTNVMTGTLEAHEVTVPSSFVVLPFKLGEEVERTRMTSFVEDLNTAGDILGKVSDGDFTGVVSKLCAGEPLYLYLVDEFSGEIVLPSPADTVYPIVIPTKESNAFIEMTLPWIQSGFNILKSGYDGATWIDRLNDFTVLQLDEEERHERQVEELSEKLREKRSWMTKAERSLHILSQKDAIPEIGRESLHLMEFKLGVRGTALRDLKNWFQDHDKTHSFGGLRRVISSNGTVVWTTDEHAVLLEQGSSESHPASHQTPGQSYSRSP</sequence>
<dbReference type="EMBL" id="CAADRA010005390">
    <property type="protein sequence ID" value="VFT89284.1"/>
    <property type="molecule type" value="Genomic_DNA"/>
</dbReference>
<dbReference type="InterPro" id="IPR011992">
    <property type="entry name" value="EF-hand-dom_pair"/>
</dbReference>
<feature type="region of interest" description="Disordered" evidence="6">
    <location>
        <begin position="1"/>
        <end position="64"/>
    </location>
</feature>